<keyword evidence="2" id="KW-1185">Reference proteome</keyword>
<name>A0A345MT22_9CAUD</name>
<proteinExistence type="predicted"/>
<dbReference type="Proteomes" id="UP000257554">
    <property type="component" value="Segment"/>
</dbReference>
<accession>A0A345MT22</accession>
<evidence type="ECO:0000313" key="1">
    <source>
        <dbReference type="EMBL" id="AXH74522.1"/>
    </source>
</evidence>
<dbReference type="GeneID" id="76971883"/>
<evidence type="ECO:0000313" key="2">
    <source>
        <dbReference type="Proteomes" id="UP000257554"/>
    </source>
</evidence>
<reference evidence="1 2" key="1">
    <citation type="submission" date="2018-07" db="EMBL/GenBank/DDBJ databases">
        <title>Uncovering a Universe of Circular DNA Viruses in Animal Metagenomes.</title>
        <authorList>
            <person name="Tisza M."/>
            <person name="Buck C."/>
            <person name="Pastrana D."/>
            <person name="Welch N."/>
            <person name="Peretti A."/>
        </authorList>
    </citation>
    <scope>NUCLEOTIDE SEQUENCE [LARGE SCALE GENOMIC DNA]</scope>
    <source>
        <strain evidence="1">Ctbg_1</strain>
    </source>
</reference>
<dbReference type="EMBL" id="MH616963">
    <property type="protein sequence ID" value="AXH74522.1"/>
    <property type="molecule type" value="Genomic_DNA"/>
</dbReference>
<dbReference type="RefSeq" id="YP_010097681.1">
    <property type="nucleotide sequence ID" value="NC_055760.1"/>
</dbReference>
<protein>
    <submittedName>
        <fullName evidence="1">Uncharacterized protein</fullName>
    </submittedName>
</protein>
<organism evidence="1 2">
    <name type="scientific">crAssphage sp. isolate ctbg_1</name>
    <dbReference type="NCBI Taxonomy" id="2989854"/>
    <lineage>
        <taxon>Viruses</taxon>
        <taxon>Duplodnaviria</taxon>
        <taxon>Heunggongvirae</taxon>
        <taxon>Uroviricota</taxon>
        <taxon>Caudoviricetes</taxon>
        <taxon>Crassvirales</taxon>
        <taxon>Intestiviridae</taxon>
        <taxon>Crudevirinae</taxon>
        <taxon>Whopevirus</taxon>
        <taxon>Whopevirus animalis</taxon>
    </lineage>
</organism>
<sequence length="149" mass="17389">MVKVREVSYLGNSKRTMLFRFNERGTANNQCIMLESISEEEEQFIDVNNYWVRKKGGKDIEIPKYDIMFYGEVNVNNEDDITLICKKNLVDENLRHSWVPSNFNYRFGTGLAHSCAPTADPVLWFKYCHVRIGKPQRVIAYKIKETLAS</sequence>